<protein>
    <submittedName>
        <fullName evidence="1">Uncharacterized protein</fullName>
    </submittedName>
</protein>
<dbReference type="OrthoDB" id="9103505at2"/>
<evidence type="ECO:0000313" key="2">
    <source>
        <dbReference type="Proteomes" id="UP000267464"/>
    </source>
</evidence>
<accession>A0A3N7HL88</accession>
<proteinExistence type="predicted"/>
<dbReference type="Proteomes" id="UP000267464">
    <property type="component" value="Unassembled WGS sequence"/>
</dbReference>
<gene>
    <name evidence="1" type="ORF">DZC73_25415</name>
</gene>
<dbReference type="AlphaFoldDB" id="A0A3N7HL88"/>
<organism evidence="1 2">
    <name type="scientific">Piscinibacter terrae</name>
    <dbReference type="NCBI Taxonomy" id="2496871"/>
    <lineage>
        <taxon>Bacteria</taxon>
        <taxon>Pseudomonadati</taxon>
        <taxon>Pseudomonadota</taxon>
        <taxon>Betaproteobacteria</taxon>
        <taxon>Burkholderiales</taxon>
        <taxon>Sphaerotilaceae</taxon>
        <taxon>Piscinibacter</taxon>
    </lineage>
</organism>
<dbReference type="EMBL" id="QUSW01000009">
    <property type="protein sequence ID" value="RQP21786.1"/>
    <property type="molecule type" value="Genomic_DNA"/>
</dbReference>
<evidence type="ECO:0000313" key="1">
    <source>
        <dbReference type="EMBL" id="RQP21786.1"/>
    </source>
</evidence>
<reference evidence="1 2" key="1">
    <citation type="submission" date="2018-08" db="EMBL/GenBank/DDBJ databases">
        <authorList>
            <person name="Khan S.A."/>
            <person name="Jeon C.O."/>
            <person name="Chun B.H."/>
            <person name="Jeong S.E."/>
        </authorList>
    </citation>
    <scope>NUCLEOTIDE SEQUENCE [LARGE SCALE GENOMIC DNA]</scope>
    <source>
        <strain evidence="1 2">S-16</strain>
    </source>
</reference>
<sequence length="105" mass="11716">MRIKDVRPQPFVFQLRCDRCGAEAQHNIDDGFNNFLQIEFDTSWGSDLGDGNHVELDICHTCLKETVGSWLRASPAAWAAVGQVPASEDFMAGVEKLPVQERDPL</sequence>
<dbReference type="RefSeq" id="WP_124543199.1">
    <property type="nucleotide sequence ID" value="NZ_QUSW01000009.1"/>
</dbReference>
<comment type="caution">
    <text evidence="1">The sequence shown here is derived from an EMBL/GenBank/DDBJ whole genome shotgun (WGS) entry which is preliminary data.</text>
</comment>
<reference evidence="1 2" key="2">
    <citation type="submission" date="2018-12" db="EMBL/GenBank/DDBJ databases">
        <title>Rhizobacter gummiphilus sp. nov., a rubber-degrading bacterium isolated from the soil of a botanical garden in Japan.</title>
        <authorList>
            <person name="Shunsuke S.S."/>
        </authorList>
    </citation>
    <scope>NUCLEOTIDE SEQUENCE [LARGE SCALE GENOMIC DNA]</scope>
    <source>
        <strain evidence="1 2">S-16</strain>
    </source>
</reference>
<name>A0A3N7HL88_9BURK</name>
<keyword evidence="2" id="KW-1185">Reference proteome</keyword>